<feature type="compositionally biased region" description="Polar residues" evidence="1">
    <location>
        <begin position="277"/>
        <end position="292"/>
    </location>
</feature>
<feature type="transmembrane region" description="Helical" evidence="2">
    <location>
        <begin position="89"/>
        <end position="112"/>
    </location>
</feature>
<keyword evidence="2" id="KW-0472">Membrane</keyword>
<proteinExistence type="predicted"/>
<keyword evidence="2" id="KW-0812">Transmembrane</keyword>
<feature type="region of interest" description="Disordered" evidence="1">
    <location>
        <begin position="267"/>
        <end position="302"/>
    </location>
</feature>
<protein>
    <submittedName>
        <fullName evidence="3">Uncharacterized protein</fullName>
    </submittedName>
</protein>
<dbReference type="PANTHER" id="PTHR36408:SF1">
    <property type="entry name" value="TRANSMEMBRANE PROTEIN"/>
    <property type="match status" value="1"/>
</dbReference>
<evidence type="ECO:0000256" key="2">
    <source>
        <dbReference type="SAM" id="Phobius"/>
    </source>
</evidence>
<sequence>MSQNLITASNSHCRVGSFSLYPQTRLEKSRGISLSLKPFTLRVQPPRTHFPNLEFLKTRQRYVVRAFELEATEKPVPDKRFDFDAFLSVLEFLCLASSAAASIAVAVNSWVFRQHNWVGFPFLVGQCAVLAGGMLISALIRRRQWRRICNVDFSKSSKGSDGFNLVERIEKLEEDSRSSMKIIRVLSRQLEKLGTRFRIKMRSLKDPIMETAALAQKNSEATRALAVQGETLEKEFVEIQNILLAMQDQQQKQFELILAIGKISKSRDDDMKGPCQDHSQSQDAPPNTTNSAVEEVPDMILN</sequence>
<feature type="transmembrane region" description="Helical" evidence="2">
    <location>
        <begin position="118"/>
        <end position="140"/>
    </location>
</feature>
<comment type="caution">
    <text evidence="3">The sequence shown here is derived from an EMBL/GenBank/DDBJ whole genome shotgun (WGS) entry which is preliminary data.</text>
</comment>
<name>A0AAV0DCY6_9ASTE</name>
<accession>A0AAV0DCY6</accession>
<gene>
    <name evidence="3" type="ORF">CEPIT_LOCUS14414</name>
</gene>
<evidence type="ECO:0000256" key="1">
    <source>
        <dbReference type="SAM" id="MobiDB-lite"/>
    </source>
</evidence>
<evidence type="ECO:0000313" key="4">
    <source>
        <dbReference type="Proteomes" id="UP001152523"/>
    </source>
</evidence>
<dbReference type="EMBL" id="CAMAPF010000099">
    <property type="protein sequence ID" value="CAH9098409.1"/>
    <property type="molecule type" value="Genomic_DNA"/>
</dbReference>
<evidence type="ECO:0000313" key="3">
    <source>
        <dbReference type="EMBL" id="CAH9098409.1"/>
    </source>
</evidence>
<dbReference type="PANTHER" id="PTHR36408">
    <property type="entry name" value="TRANSMEMBRANE PROTEIN"/>
    <property type="match status" value="1"/>
</dbReference>
<organism evidence="3 4">
    <name type="scientific">Cuscuta epithymum</name>
    <dbReference type="NCBI Taxonomy" id="186058"/>
    <lineage>
        <taxon>Eukaryota</taxon>
        <taxon>Viridiplantae</taxon>
        <taxon>Streptophyta</taxon>
        <taxon>Embryophyta</taxon>
        <taxon>Tracheophyta</taxon>
        <taxon>Spermatophyta</taxon>
        <taxon>Magnoliopsida</taxon>
        <taxon>eudicotyledons</taxon>
        <taxon>Gunneridae</taxon>
        <taxon>Pentapetalae</taxon>
        <taxon>asterids</taxon>
        <taxon>lamiids</taxon>
        <taxon>Solanales</taxon>
        <taxon>Convolvulaceae</taxon>
        <taxon>Cuscuteae</taxon>
        <taxon>Cuscuta</taxon>
        <taxon>Cuscuta subgen. Cuscuta</taxon>
    </lineage>
</organism>
<keyword evidence="2" id="KW-1133">Transmembrane helix</keyword>
<keyword evidence="4" id="KW-1185">Reference proteome</keyword>
<dbReference type="AlphaFoldDB" id="A0AAV0DCY6"/>
<reference evidence="3" key="1">
    <citation type="submission" date="2022-07" db="EMBL/GenBank/DDBJ databases">
        <authorList>
            <person name="Macas J."/>
            <person name="Novak P."/>
            <person name="Neumann P."/>
        </authorList>
    </citation>
    <scope>NUCLEOTIDE SEQUENCE</scope>
</reference>
<dbReference type="GO" id="GO:0009941">
    <property type="term" value="C:chloroplast envelope"/>
    <property type="evidence" value="ECO:0007669"/>
    <property type="project" value="TreeGrafter"/>
</dbReference>
<dbReference type="Proteomes" id="UP001152523">
    <property type="component" value="Unassembled WGS sequence"/>
</dbReference>